<dbReference type="Gramene" id="KGN46033">
    <property type="protein sequence ID" value="KGN46033"/>
    <property type="gene ID" value="Csa_6G045120"/>
</dbReference>
<organism evidence="1 2">
    <name type="scientific">Cucumis sativus</name>
    <name type="common">Cucumber</name>
    <dbReference type="NCBI Taxonomy" id="3659"/>
    <lineage>
        <taxon>Eukaryota</taxon>
        <taxon>Viridiplantae</taxon>
        <taxon>Streptophyta</taxon>
        <taxon>Embryophyta</taxon>
        <taxon>Tracheophyta</taxon>
        <taxon>Spermatophyta</taxon>
        <taxon>Magnoliopsida</taxon>
        <taxon>eudicotyledons</taxon>
        <taxon>Gunneridae</taxon>
        <taxon>Pentapetalae</taxon>
        <taxon>rosids</taxon>
        <taxon>fabids</taxon>
        <taxon>Cucurbitales</taxon>
        <taxon>Cucurbitaceae</taxon>
        <taxon>Benincaseae</taxon>
        <taxon>Cucumis</taxon>
    </lineage>
</organism>
<evidence type="ECO:0000313" key="2">
    <source>
        <dbReference type="Proteomes" id="UP000029981"/>
    </source>
</evidence>
<protein>
    <submittedName>
        <fullName evidence="1">Uncharacterized protein</fullName>
    </submittedName>
</protein>
<keyword evidence="2" id="KW-1185">Reference proteome</keyword>
<name>A0A0A0K9D2_CUCSA</name>
<accession>A0A0A0K9D2</accession>
<reference evidence="1 2" key="2">
    <citation type="journal article" date="2009" name="PLoS ONE">
        <title>An integrated genetic and cytogenetic map of the cucumber genome.</title>
        <authorList>
            <person name="Ren Y."/>
            <person name="Zhang Z."/>
            <person name="Liu J."/>
            <person name="Staub J.E."/>
            <person name="Han Y."/>
            <person name="Cheng Z."/>
            <person name="Li X."/>
            <person name="Lu J."/>
            <person name="Miao H."/>
            <person name="Kang H."/>
            <person name="Xie B."/>
            <person name="Gu X."/>
            <person name="Wang X."/>
            <person name="Du Y."/>
            <person name="Jin W."/>
            <person name="Huang S."/>
        </authorList>
    </citation>
    <scope>NUCLEOTIDE SEQUENCE [LARGE SCALE GENOMIC DNA]</scope>
    <source>
        <strain evidence="2">cv. 9930</strain>
    </source>
</reference>
<sequence>MAFGDTPSRMLIDATVAPYALGFCQGFTKRTFQVFSLAQYLHGGEPEQREARGGRAFFGRDRDARISIPSTDRRAAGGGRRTETVTGERAAKKLDGRDNEGDLRRGFHGIYSLR</sequence>
<reference evidence="1 2" key="3">
    <citation type="journal article" date="2010" name="BMC Genomics">
        <title>Transcriptome sequencing and comparative analysis of cucumber flowers with different sex types.</title>
        <authorList>
            <person name="Guo S."/>
            <person name="Zheng Y."/>
            <person name="Joung J.G."/>
            <person name="Liu S."/>
            <person name="Zhang Z."/>
            <person name="Crasta O.R."/>
            <person name="Sobral B.W."/>
            <person name="Xu Y."/>
            <person name="Huang S."/>
            <person name="Fei Z."/>
        </authorList>
    </citation>
    <scope>NUCLEOTIDE SEQUENCE [LARGE SCALE GENOMIC DNA]</scope>
    <source>
        <strain evidence="2">cv. 9930</strain>
    </source>
</reference>
<reference evidence="1 2" key="1">
    <citation type="journal article" date="2009" name="Nat. Genet.">
        <title>The genome of the cucumber, Cucumis sativus L.</title>
        <authorList>
            <person name="Huang S."/>
            <person name="Li R."/>
            <person name="Zhang Z."/>
            <person name="Li L."/>
            <person name="Gu X."/>
            <person name="Fan W."/>
            <person name="Lucas W.J."/>
            <person name="Wang X."/>
            <person name="Xie B."/>
            <person name="Ni P."/>
            <person name="Ren Y."/>
            <person name="Zhu H."/>
            <person name="Li J."/>
            <person name="Lin K."/>
            <person name="Jin W."/>
            <person name="Fei Z."/>
            <person name="Li G."/>
            <person name="Staub J."/>
            <person name="Kilian A."/>
            <person name="van der Vossen E.A."/>
            <person name="Wu Y."/>
            <person name="Guo J."/>
            <person name="He J."/>
            <person name="Jia Z."/>
            <person name="Ren Y."/>
            <person name="Tian G."/>
            <person name="Lu Y."/>
            <person name="Ruan J."/>
            <person name="Qian W."/>
            <person name="Wang M."/>
            <person name="Huang Q."/>
            <person name="Li B."/>
            <person name="Xuan Z."/>
            <person name="Cao J."/>
            <person name="Asan"/>
            <person name="Wu Z."/>
            <person name="Zhang J."/>
            <person name="Cai Q."/>
            <person name="Bai Y."/>
            <person name="Zhao B."/>
            <person name="Han Y."/>
            <person name="Li Y."/>
            <person name="Li X."/>
            <person name="Wang S."/>
            <person name="Shi Q."/>
            <person name="Liu S."/>
            <person name="Cho W.K."/>
            <person name="Kim J.Y."/>
            <person name="Xu Y."/>
            <person name="Heller-Uszynska K."/>
            <person name="Miao H."/>
            <person name="Cheng Z."/>
            <person name="Zhang S."/>
            <person name="Wu J."/>
            <person name="Yang Y."/>
            <person name="Kang H."/>
            <person name="Li M."/>
            <person name="Liang H."/>
            <person name="Ren X."/>
            <person name="Shi Z."/>
            <person name="Wen M."/>
            <person name="Jian M."/>
            <person name="Yang H."/>
            <person name="Zhang G."/>
            <person name="Yang Z."/>
            <person name="Chen R."/>
            <person name="Liu S."/>
            <person name="Li J."/>
            <person name="Ma L."/>
            <person name="Liu H."/>
            <person name="Zhou Y."/>
            <person name="Zhao J."/>
            <person name="Fang X."/>
            <person name="Li G."/>
            <person name="Fang L."/>
            <person name="Li Y."/>
            <person name="Liu D."/>
            <person name="Zheng H."/>
            <person name="Zhang Y."/>
            <person name="Qin N."/>
            <person name="Li Z."/>
            <person name="Yang G."/>
            <person name="Yang S."/>
            <person name="Bolund L."/>
            <person name="Kristiansen K."/>
            <person name="Zheng H."/>
            <person name="Li S."/>
            <person name="Zhang X."/>
            <person name="Yang H."/>
            <person name="Wang J."/>
            <person name="Sun R."/>
            <person name="Zhang B."/>
            <person name="Jiang S."/>
            <person name="Wang J."/>
            <person name="Du Y."/>
            <person name="Li S."/>
        </authorList>
    </citation>
    <scope>NUCLEOTIDE SEQUENCE [LARGE SCALE GENOMIC DNA]</scope>
    <source>
        <strain evidence="2">cv. 9930</strain>
    </source>
</reference>
<dbReference type="EMBL" id="CM002927">
    <property type="protein sequence ID" value="KGN46033.1"/>
    <property type="molecule type" value="Genomic_DNA"/>
</dbReference>
<proteinExistence type="predicted"/>
<gene>
    <name evidence="1" type="ORF">Csa_6G045120</name>
</gene>
<dbReference type="AlphaFoldDB" id="A0A0A0K9D2"/>
<reference evidence="1 2" key="4">
    <citation type="journal article" date="2011" name="BMC Genomics">
        <title>RNA-Seq improves annotation of protein-coding genes in the cucumber genome.</title>
        <authorList>
            <person name="Li Z."/>
            <person name="Zhang Z."/>
            <person name="Yan P."/>
            <person name="Huang S."/>
            <person name="Fei Z."/>
            <person name="Lin K."/>
        </authorList>
    </citation>
    <scope>NUCLEOTIDE SEQUENCE [LARGE SCALE GENOMIC DNA]</scope>
    <source>
        <strain evidence="2">cv. 9930</strain>
    </source>
</reference>
<dbReference type="Proteomes" id="UP000029981">
    <property type="component" value="Chromosome 6"/>
</dbReference>
<evidence type="ECO:0000313" key="1">
    <source>
        <dbReference type="EMBL" id="KGN46033.1"/>
    </source>
</evidence>